<dbReference type="SUPFAM" id="SSF111369">
    <property type="entry name" value="HlyD-like secretion proteins"/>
    <property type="match status" value="1"/>
</dbReference>
<gene>
    <name evidence="5" type="ORF">NOG11_04510</name>
</gene>
<dbReference type="Proteomes" id="UP001142610">
    <property type="component" value="Unassembled WGS sequence"/>
</dbReference>
<accession>A0A9X2L7P9</accession>
<dbReference type="NCBIfam" id="TIGR01730">
    <property type="entry name" value="RND_mfp"/>
    <property type="match status" value="1"/>
</dbReference>
<evidence type="ECO:0000259" key="3">
    <source>
        <dbReference type="Pfam" id="PF25954"/>
    </source>
</evidence>
<dbReference type="Gene3D" id="2.40.50.100">
    <property type="match status" value="1"/>
</dbReference>
<dbReference type="Gene3D" id="2.40.30.170">
    <property type="match status" value="1"/>
</dbReference>
<feature type="domain" description="CusB-like beta-barrel" evidence="3">
    <location>
        <begin position="191"/>
        <end position="262"/>
    </location>
</feature>
<feature type="coiled-coil region" evidence="2">
    <location>
        <begin position="129"/>
        <end position="156"/>
    </location>
</feature>
<feature type="domain" description="CzcB-like barrel-sandwich hybrid" evidence="4">
    <location>
        <begin position="59"/>
        <end position="184"/>
    </location>
</feature>
<keyword evidence="6" id="KW-1185">Reference proteome</keyword>
<dbReference type="EMBL" id="JANIBC010000002">
    <property type="protein sequence ID" value="MCQ8184643.1"/>
    <property type="molecule type" value="Genomic_DNA"/>
</dbReference>
<name>A0A9X2L7P9_9PROT</name>
<keyword evidence="2" id="KW-0175">Coiled coil</keyword>
<dbReference type="InterPro" id="IPR058647">
    <property type="entry name" value="BSH_CzcB-like"/>
</dbReference>
<evidence type="ECO:0000313" key="5">
    <source>
        <dbReference type="EMBL" id="MCQ8184643.1"/>
    </source>
</evidence>
<comment type="caution">
    <text evidence="5">The sequence shown here is derived from an EMBL/GenBank/DDBJ whole genome shotgun (WGS) entry which is preliminary data.</text>
</comment>
<dbReference type="GO" id="GO:1990281">
    <property type="term" value="C:efflux pump complex"/>
    <property type="evidence" value="ECO:0007669"/>
    <property type="project" value="TreeGrafter"/>
</dbReference>
<dbReference type="PROSITE" id="PS51257">
    <property type="entry name" value="PROKAR_LIPOPROTEIN"/>
    <property type="match status" value="1"/>
</dbReference>
<dbReference type="Gene3D" id="1.10.287.470">
    <property type="entry name" value="Helix hairpin bin"/>
    <property type="match status" value="1"/>
</dbReference>
<dbReference type="PANTHER" id="PTHR30469:SF11">
    <property type="entry name" value="BLL4320 PROTEIN"/>
    <property type="match status" value="1"/>
</dbReference>
<evidence type="ECO:0000259" key="4">
    <source>
        <dbReference type="Pfam" id="PF25973"/>
    </source>
</evidence>
<reference evidence="5" key="1">
    <citation type="submission" date="2022-07" db="EMBL/GenBank/DDBJ databases">
        <title>Parvularcula maris sp. nov., an algicidal bacterium isolated from seawater.</title>
        <authorList>
            <person name="Li F."/>
        </authorList>
    </citation>
    <scope>NUCLEOTIDE SEQUENCE</scope>
    <source>
        <strain evidence="5">BGMRC 0090</strain>
    </source>
</reference>
<dbReference type="Gene3D" id="2.40.420.20">
    <property type="match status" value="1"/>
</dbReference>
<dbReference type="RefSeq" id="WP_256618492.1">
    <property type="nucleotide sequence ID" value="NZ_JANIBC010000002.1"/>
</dbReference>
<proteinExistence type="inferred from homology"/>
<comment type="similarity">
    <text evidence="1">Belongs to the membrane fusion protein (MFP) (TC 8.A.1) family.</text>
</comment>
<evidence type="ECO:0000313" key="6">
    <source>
        <dbReference type="Proteomes" id="UP001142610"/>
    </source>
</evidence>
<dbReference type="AlphaFoldDB" id="A0A9X2L7P9"/>
<dbReference type="InterPro" id="IPR058792">
    <property type="entry name" value="Beta-barrel_RND_2"/>
</dbReference>
<organism evidence="5 6">
    <name type="scientific">Parvularcula maris</name>
    <dbReference type="NCBI Taxonomy" id="2965077"/>
    <lineage>
        <taxon>Bacteria</taxon>
        <taxon>Pseudomonadati</taxon>
        <taxon>Pseudomonadota</taxon>
        <taxon>Alphaproteobacteria</taxon>
        <taxon>Parvularculales</taxon>
        <taxon>Parvularculaceae</taxon>
        <taxon>Parvularcula</taxon>
    </lineage>
</organism>
<dbReference type="Pfam" id="PF25954">
    <property type="entry name" value="Beta-barrel_RND_2"/>
    <property type="match status" value="1"/>
</dbReference>
<dbReference type="GO" id="GO:0015562">
    <property type="term" value="F:efflux transmembrane transporter activity"/>
    <property type="evidence" value="ECO:0007669"/>
    <property type="project" value="TreeGrafter"/>
</dbReference>
<evidence type="ECO:0000256" key="1">
    <source>
        <dbReference type="ARBA" id="ARBA00009477"/>
    </source>
</evidence>
<dbReference type="PANTHER" id="PTHR30469">
    <property type="entry name" value="MULTIDRUG RESISTANCE PROTEIN MDTA"/>
    <property type="match status" value="1"/>
</dbReference>
<dbReference type="InterPro" id="IPR006143">
    <property type="entry name" value="RND_pump_MFP"/>
</dbReference>
<evidence type="ECO:0000256" key="2">
    <source>
        <dbReference type="SAM" id="Coils"/>
    </source>
</evidence>
<sequence>MRTFLALTVLLLAACSDGADEEGRFGGPQASTIVPFEVAYLEDARTVQAVGTARARAQATVRAETAGVVEEVLFEAGQFVEAGAPLIALEAEDERLAVRLADVTVREAEQLLARYRRIEDTGAVSDSAIDEARTQLEAAKINLEQAQLRLAERTVRAPFDGYVGLSDVDPGNRVGPDTVLTAIDDRRLLYVDFNAPEEVFGQLGSGDRITVRPFTAEGPLKAEIVLLDSRVDNASRAFRVRAALPNEDDRLRPGMSFDVTFNIPGRQYPAVPEAAIVWGANGSFIWAVEDDKASRVPVQIVSRREGQVLIDAPLDRGSVIVAEGVQKVREGSTVSFAKASSRSGSTAGVAVGSSL</sequence>
<protein>
    <submittedName>
        <fullName evidence="5">Efflux RND transporter periplasmic adaptor subunit</fullName>
    </submittedName>
</protein>
<dbReference type="Pfam" id="PF25973">
    <property type="entry name" value="BSH_CzcB"/>
    <property type="match status" value="1"/>
</dbReference>